<dbReference type="InterPro" id="IPR000523">
    <property type="entry name" value="Mg_chelatse_chII-like_cat_dom"/>
</dbReference>
<dbReference type="InterPro" id="IPR036465">
    <property type="entry name" value="vWFA_dom_sf"/>
</dbReference>
<organism evidence="7 8">
    <name type="scientific">Candidatus Mycolicibacterium alkanivorans</name>
    <dbReference type="NCBI Taxonomy" id="2954114"/>
    <lineage>
        <taxon>Bacteria</taxon>
        <taxon>Bacillati</taxon>
        <taxon>Actinomycetota</taxon>
        <taxon>Actinomycetes</taxon>
        <taxon>Mycobacteriales</taxon>
        <taxon>Mycobacteriaceae</taxon>
        <taxon>Mycolicibacterium</taxon>
    </lineage>
</organism>
<dbReference type="InterPro" id="IPR041628">
    <property type="entry name" value="ChlI/MoxR_AAA_lid"/>
</dbReference>
<dbReference type="InterPro" id="IPR052989">
    <property type="entry name" value="Mg-chelatase_DI-like"/>
</dbReference>
<evidence type="ECO:0000256" key="2">
    <source>
        <dbReference type="ARBA" id="ARBA00022741"/>
    </source>
</evidence>
<dbReference type="PANTHER" id="PTHR35023">
    <property type="entry name" value="CHELATASE-RELATED"/>
    <property type="match status" value="1"/>
</dbReference>
<evidence type="ECO:0000256" key="1">
    <source>
        <dbReference type="ARBA" id="ARBA00005799"/>
    </source>
</evidence>
<proteinExistence type="inferred from homology"/>
<dbReference type="CDD" id="cd01451">
    <property type="entry name" value="vWA_Magnesium_chelatase"/>
    <property type="match status" value="1"/>
</dbReference>
<dbReference type="Pfam" id="PF17863">
    <property type="entry name" value="AAA_lid_2"/>
    <property type="match status" value="1"/>
</dbReference>
<dbReference type="Pfam" id="PF13519">
    <property type="entry name" value="VWA_2"/>
    <property type="match status" value="1"/>
</dbReference>
<evidence type="ECO:0000256" key="4">
    <source>
        <dbReference type="ARBA" id="ARBA00030759"/>
    </source>
</evidence>
<evidence type="ECO:0000256" key="5">
    <source>
        <dbReference type="SAM" id="MobiDB-lite"/>
    </source>
</evidence>
<dbReference type="InterPro" id="IPR041702">
    <property type="entry name" value="BchD/ChlD_VWA"/>
</dbReference>
<evidence type="ECO:0000313" key="7">
    <source>
        <dbReference type="EMBL" id="MCI4675830.1"/>
    </source>
</evidence>
<dbReference type="PANTHER" id="PTHR35023:SF1">
    <property type="entry name" value="MG-PROTOPORPHYRIN IX CHELATASE"/>
    <property type="match status" value="1"/>
</dbReference>
<dbReference type="Gene3D" id="3.40.50.410">
    <property type="entry name" value="von Willebrand factor, type A domain"/>
    <property type="match status" value="1"/>
</dbReference>
<feature type="compositionally biased region" description="Low complexity" evidence="5">
    <location>
        <begin position="369"/>
        <end position="383"/>
    </location>
</feature>
<dbReference type="InterPro" id="IPR003593">
    <property type="entry name" value="AAA+_ATPase"/>
</dbReference>
<dbReference type="SUPFAM" id="SSF52540">
    <property type="entry name" value="P-loop containing nucleoside triphosphate hydrolases"/>
    <property type="match status" value="1"/>
</dbReference>
<keyword evidence="8" id="KW-1185">Reference proteome</keyword>
<feature type="domain" description="VWFA" evidence="6">
    <location>
        <begin position="480"/>
        <end position="657"/>
    </location>
</feature>
<dbReference type="Gene3D" id="3.40.50.300">
    <property type="entry name" value="P-loop containing nucleotide triphosphate hydrolases"/>
    <property type="match status" value="1"/>
</dbReference>
<gene>
    <name evidence="7" type="ORF">K9U37_13455</name>
</gene>
<dbReference type="Pfam" id="PF01078">
    <property type="entry name" value="Mg_chelatase"/>
    <property type="match status" value="1"/>
</dbReference>
<dbReference type="InterPro" id="IPR002035">
    <property type="entry name" value="VWF_A"/>
</dbReference>
<reference evidence="7" key="1">
    <citation type="journal article" date="2022" name="ISME J.">
        <title>Identification of active gaseous-alkane degraders at natural gas seeps.</title>
        <authorList>
            <person name="Farhan Ul Haque M."/>
            <person name="Hernandez M."/>
            <person name="Crombie A.T."/>
            <person name="Murrell J.C."/>
        </authorList>
    </citation>
    <scope>NUCLEOTIDE SEQUENCE</scope>
    <source>
        <strain evidence="7">ANDR5</strain>
    </source>
</reference>
<dbReference type="EMBL" id="JAIVFL010000001">
    <property type="protein sequence ID" value="MCI4675830.1"/>
    <property type="molecule type" value="Genomic_DNA"/>
</dbReference>
<dbReference type="SMART" id="SM00327">
    <property type="entry name" value="VWA"/>
    <property type="match status" value="1"/>
</dbReference>
<keyword evidence="3" id="KW-0067">ATP-binding</keyword>
<dbReference type="InterPro" id="IPR027417">
    <property type="entry name" value="P-loop_NTPase"/>
</dbReference>
<accession>A0ABS9YX90</accession>
<dbReference type="PROSITE" id="PS50234">
    <property type="entry name" value="VWFA"/>
    <property type="match status" value="1"/>
</dbReference>
<name>A0ABS9YX90_9MYCO</name>
<protein>
    <recommendedName>
        <fullName evidence="4">Mg-protoporphyrin IX chelatase</fullName>
    </recommendedName>
</protein>
<dbReference type="SUPFAM" id="SSF53300">
    <property type="entry name" value="vWA-like"/>
    <property type="match status" value="1"/>
</dbReference>
<evidence type="ECO:0000313" key="8">
    <source>
        <dbReference type="Proteomes" id="UP001139068"/>
    </source>
</evidence>
<comment type="caution">
    <text evidence="7">The sequence shown here is derived from an EMBL/GenBank/DDBJ whole genome shotgun (WGS) entry which is preliminary data.</text>
</comment>
<dbReference type="RefSeq" id="WP_243072098.1">
    <property type="nucleotide sequence ID" value="NZ_JAIVFL010000001.1"/>
</dbReference>
<keyword evidence="2" id="KW-0547">Nucleotide-binding</keyword>
<evidence type="ECO:0000259" key="6">
    <source>
        <dbReference type="PROSITE" id="PS50234"/>
    </source>
</evidence>
<evidence type="ECO:0000256" key="3">
    <source>
        <dbReference type="ARBA" id="ARBA00022840"/>
    </source>
</evidence>
<dbReference type="Gene3D" id="1.10.8.80">
    <property type="entry name" value="Magnesium chelatase subunit I, C-Terminal domain"/>
    <property type="match status" value="1"/>
</dbReference>
<feature type="region of interest" description="Disordered" evidence="5">
    <location>
        <begin position="322"/>
        <end position="394"/>
    </location>
</feature>
<comment type="similarity">
    <text evidence="1">Belongs to the Mg-chelatase subunits D/I family.</text>
</comment>
<dbReference type="SMART" id="SM00382">
    <property type="entry name" value="AAA"/>
    <property type="match status" value="1"/>
</dbReference>
<sequence>MQLYPFTAVLGANPDAADGLDDMALALVLNVIAPSIGGVLVRGEKGTAKSTLVRALTQILPPINVIAGDRFSTDPAEPQPLSPDGPFEADVAVETRAVRLVELPVGATEDRVAGSIHLERALAEGAVHFEPGLLAKAHRGILYVDEVNLLHDHLVDLLLDAAAMGQLTVERDGISVTHAAKFVIVGTMNPEEGELRPQLLDRFGLTVEVAAPREPAQRAEVVRRRLLFDADPEGFRGHYAEAEQRLRSRIEESQSRMASVEVTSEVLHTVAEVCSAFGVDGMRGDIVTARTAAAHAAWQGREAITADDLRVAARLALPHRRRRNPFDAPGLSDSELDELLPPNTGHTDPEPDPNPDGPGGGDGTSAEQGEAPSSDPGPSGSESVAHQPAPVGAGEPYKARLFTVDGLGAGQAGRRSRARTTTGHRIGATPSAAAATGIHLLETVRTAAPFQSARGRTRGRLILQASDLRRAVREGREANLILFVVDTSGSMAARQRMQQVKTAILSLLLDAYRRRDRVGLVTFRDSGAEVALPPTRSVDIAARRLDDLPAGGRTPLAEGLLATAEVVRREHLKDPGHRPLLVVVTDGRATAGADAVGRSRQAANYLAAQGISCVVVDCESGRMRMGLARSLAEHMAANHVWLADVNAQALTDIVRDATREGAA</sequence>
<dbReference type="Proteomes" id="UP001139068">
    <property type="component" value="Unassembled WGS sequence"/>
</dbReference>